<evidence type="ECO:0000259" key="1">
    <source>
        <dbReference type="PROSITE" id="PS51379"/>
    </source>
</evidence>
<dbReference type="PROSITE" id="PS51379">
    <property type="entry name" value="4FE4S_FER_2"/>
    <property type="match status" value="1"/>
</dbReference>
<organism evidence="2">
    <name type="scientific">marine metagenome</name>
    <dbReference type="NCBI Taxonomy" id="408172"/>
    <lineage>
        <taxon>unclassified sequences</taxon>
        <taxon>metagenomes</taxon>
        <taxon>ecological metagenomes</taxon>
    </lineage>
</organism>
<dbReference type="EMBL" id="UINC01020749">
    <property type="protein sequence ID" value="SVA86824.1"/>
    <property type="molecule type" value="Genomic_DNA"/>
</dbReference>
<dbReference type="SUPFAM" id="SSF54862">
    <property type="entry name" value="4Fe-4S ferredoxins"/>
    <property type="match status" value="1"/>
</dbReference>
<name>A0A381ZCH5_9ZZZZ</name>
<evidence type="ECO:0000313" key="2">
    <source>
        <dbReference type="EMBL" id="SVA86824.1"/>
    </source>
</evidence>
<proteinExistence type="predicted"/>
<dbReference type="InterPro" id="IPR017896">
    <property type="entry name" value="4Fe4S_Fe-S-bd"/>
</dbReference>
<accession>A0A381ZCH5</accession>
<gene>
    <name evidence="2" type="ORF">METZ01_LOCUS139678</name>
</gene>
<protein>
    <recommendedName>
        <fullName evidence="1">4Fe-4S ferredoxin-type domain-containing protein</fullName>
    </recommendedName>
</protein>
<feature type="domain" description="4Fe-4S ferredoxin-type" evidence="1">
    <location>
        <begin position="1"/>
        <end position="26"/>
    </location>
</feature>
<reference evidence="2" key="1">
    <citation type="submission" date="2018-05" db="EMBL/GenBank/DDBJ databases">
        <authorList>
            <person name="Lanie J.A."/>
            <person name="Ng W.-L."/>
            <person name="Kazmierczak K.M."/>
            <person name="Andrzejewski T.M."/>
            <person name="Davidsen T.M."/>
            <person name="Wayne K.J."/>
            <person name="Tettelin H."/>
            <person name="Glass J.I."/>
            <person name="Rusch D."/>
            <person name="Podicherti R."/>
            <person name="Tsui H.-C.T."/>
            <person name="Winkler M.E."/>
        </authorList>
    </citation>
    <scope>NUCLEOTIDE SEQUENCE</scope>
</reference>
<sequence length="30" mass="3243">MDTEICGYCGGCVVVCHDEAIELAEVRLTI</sequence>
<dbReference type="AlphaFoldDB" id="A0A381ZCH5"/>